<dbReference type="Proteomes" id="UP001060170">
    <property type="component" value="Chromosome 14"/>
</dbReference>
<sequence length="446" mass="49364">MLYPISIPREDLKNIEIMTEISKNSETSGCNSLLTWSEELLHLSDLSAESGPLKVGFERVPQSGSSASSEDPFQNLCPSSQFSPGNGATQNATQYLRYSQHAACPDYFYGPTTLPNFSTSDHAAYIEEQITPSAHEGQLSPVSMVENRTHVSLRTHPEIENSIYRPRFRKVSNKVKSDNESLQGGLTNGSHNTALGVNQSSIRLTIATGGLDRLDSKTFASLATPRTPIDNTPGTTEATEKSDVTPRSRLGAACHGQFNGLQFPRYLASPRSSNPESSREMDGIPEPPDMEVRLKPSGRVLQNESKIYPISRSVESQEKESFRARGESIVVARDHANIIGTSRVVCGRKYREYPCPNCKFLGSTLISQNLAPYQKTELCVWVDAIFNRSKAFCAPINIDASKYLKILFQHDQAYIQVKDLTPARFLGATRRLISSLTLDDIPRDTR</sequence>
<accession>A0ACC0DUZ5</accession>
<reference evidence="1 2" key="3">
    <citation type="journal article" date="2022" name="Microbiol. Spectr.">
        <title>Folding features and dynamics of 3D genome architecture in plant fungal pathogens.</title>
        <authorList>
            <person name="Xia C."/>
        </authorList>
    </citation>
    <scope>NUCLEOTIDE SEQUENCE [LARGE SCALE GENOMIC DNA]</scope>
    <source>
        <strain evidence="1 2">93-210</strain>
    </source>
</reference>
<reference evidence="2" key="2">
    <citation type="journal article" date="2018" name="Mol. Plant Microbe Interact.">
        <title>Genome sequence resources for the wheat stripe rust pathogen (Puccinia striiformis f. sp. tritici) and the barley stripe rust pathogen (Puccinia striiformis f. sp. hordei).</title>
        <authorList>
            <person name="Xia C."/>
            <person name="Wang M."/>
            <person name="Yin C."/>
            <person name="Cornejo O.E."/>
            <person name="Hulbert S.H."/>
            <person name="Chen X."/>
        </authorList>
    </citation>
    <scope>NUCLEOTIDE SEQUENCE [LARGE SCALE GENOMIC DNA]</scope>
    <source>
        <strain evidence="2">93-210</strain>
    </source>
</reference>
<keyword evidence="2" id="KW-1185">Reference proteome</keyword>
<dbReference type="EMBL" id="CM045878">
    <property type="protein sequence ID" value="KAI7939864.1"/>
    <property type="molecule type" value="Genomic_DNA"/>
</dbReference>
<proteinExistence type="predicted"/>
<protein>
    <submittedName>
        <fullName evidence="1">Uncharacterized protein</fullName>
    </submittedName>
</protein>
<name>A0ACC0DUZ5_9BASI</name>
<evidence type="ECO:0000313" key="1">
    <source>
        <dbReference type="EMBL" id="KAI7939864.1"/>
    </source>
</evidence>
<evidence type="ECO:0000313" key="2">
    <source>
        <dbReference type="Proteomes" id="UP001060170"/>
    </source>
</evidence>
<reference evidence="2" key="1">
    <citation type="journal article" date="2018" name="BMC Genomics">
        <title>Genomic insights into host adaptation between the wheat stripe rust pathogen (Puccinia striiformis f. sp. tritici) and the barley stripe rust pathogen (Puccinia striiformis f. sp. hordei).</title>
        <authorList>
            <person name="Xia C."/>
            <person name="Wang M."/>
            <person name="Yin C."/>
            <person name="Cornejo O.E."/>
            <person name="Hulbert S.H."/>
            <person name="Chen X."/>
        </authorList>
    </citation>
    <scope>NUCLEOTIDE SEQUENCE [LARGE SCALE GENOMIC DNA]</scope>
    <source>
        <strain evidence="2">93-210</strain>
    </source>
</reference>
<gene>
    <name evidence="1" type="ORF">MJO28_013516</name>
</gene>
<comment type="caution">
    <text evidence="1">The sequence shown here is derived from an EMBL/GenBank/DDBJ whole genome shotgun (WGS) entry which is preliminary data.</text>
</comment>
<organism evidence="1 2">
    <name type="scientific">Puccinia striiformis f. sp. tritici</name>
    <dbReference type="NCBI Taxonomy" id="168172"/>
    <lineage>
        <taxon>Eukaryota</taxon>
        <taxon>Fungi</taxon>
        <taxon>Dikarya</taxon>
        <taxon>Basidiomycota</taxon>
        <taxon>Pucciniomycotina</taxon>
        <taxon>Pucciniomycetes</taxon>
        <taxon>Pucciniales</taxon>
        <taxon>Pucciniaceae</taxon>
        <taxon>Puccinia</taxon>
    </lineage>
</organism>